<evidence type="ECO:0000313" key="2">
    <source>
        <dbReference type="Proteomes" id="UP000234382"/>
    </source>
</evidence>
<protein>
    <submittedName>
        <fullName evidence="1">DSBA-like thioredoxin domain-containing protein</fullName>
    </submittedName>
</protein>
<sequence length="77" mass="8554">MVSIASSLGIDPDTMARELMSDTRRDRQRMSQHRAASSVGISAVPTIVIDNHLLQGVPNPRRLLNAFDRIVANNRKD</sequence>
<accession>A0A2H1KJB8</accession>
<evidence type="ECO:0000313" key="1">
    <source>
        <dbReference type="EMBL" id="SMX99816.1"/>
    </source>
</evidence>
<proteinExistence type="predicted"/>
<dbReference type="InterPro" id="IPR036249">
    <property type="entry name" value="Thioredoxin-like_sf"/>
</dbReference>
<reference evidence="2" key="1">
    <citation type="submission" date="2017-03" db="EMBL/GenBank/DDBJ databases">
        <authorList>
            <person name="Monnet C."/>
        </authorList>
    </citation>
    <scope>NUCLEOTIDE SEQUENCE [LARGE SCALE GENOMIC DNA]</scope>
    <source>
        <strain evidence="2">ATCC 49514</strain>
    </source>
</reference>
<gene>
    <name evidence="1" type="ORF">BI49514_03101</name>
</gene>
<dbReference type="AlphaFoldDB" id="A0A2H1KJB8"/>
<dbReference type="EMBL" id="FXYX01000037">
    <property type="protein sequence ID" value="SMX99816.1"/>
    <property type="molecule type" value="Genomic_DNA"/>
</dbReference>
<name>A0A2H1KJB8_9MICO</name>
<keyword evidence="2" id="KW-1185">Reference proteome</keyword>
<dbReference type="SUPFAM" id="SSF52833">
    <property type="entry name" value="Thioredoxin-like"/>
    <property type="match status" value="1"/>
</dbReference>
<organism evidence="1 2">
    <name type="scientific">Brevibacterium iodinum ATCC 49514</name>
    <dbReference type="NCBI Taxonomy" id="1255616"/>
    <lineage>
        <taxon>Bacteria</taxon>
        <taxon>Bacillati</taxon>
        <taxon>Actinomycetota</taxon>
        <taxon>Actinomycetes</taxon>
        <taxon>Micrococcales</taxon>
        <taxon>Brevibacteriaceae</taxon>
        <taxon>Brevibacterium</taxon>
    </lineage>
</organism>
<dbReference type="Gene3D" id="3.40.30.10">
    <property type="entry name" value="Glutaredoxin"/>
    <property type="match status" value="1"/>
</dbReference>
<dbReference type="Proteomes" id="UP000234382">
    <property type="component" value="Unassembled WGS sequence"/>
</dbReference>